<name>A0A8H5F5E3_9AGAR</name>
<evidence type="ECO:0000313" key="2">
    <source>
        <dbReference type="Proteomes" id="UP000567179"/>
    </source>
</evidence>
<dbReference type="EMBL" id="JAACJJ010000016">
    <property type="protein sequence ID" value="KAF5324207.1"/>
    <property type="molecule type" value="Genomic_DNA"/>
</dbReference>
<sequence>MSCINQSLQGAQANAFKPSVFIVTAQVLAPCCASKEDACIRAGGSMIPYPPVTAITDSIVHPDSDDCDISVRFAIPTRHQQWQRRCQPPPLQTAAALFGSRSPTTLTAPAHPYKYIDCLSTSAVCIGNKPNAETRAVITRISFSTTRKLFTFWCRLGSFDLAWANVLRAALWSVLRSSIGYKYTCSDNLLGCTLDLFESSTSSKLPRKITQLQAQVQVCFLASLGPNAHIVSINSLFGGTF</sequence>
<evidence type="ECO:0000313" key="1">
    <source>
        <dbReference type="EMBL" id="KAF5324207.1"/>
    </source>
</evidence>
<keyword evidence="2" id="KW-1185">Reference proteome</keyword>
<protein>
    <submittedName>
        <fullName evidence="1">Uncharacterized protein</fullName>
    </submittedName>
</protein>
<dbReference type="Proteomes" id="UP000567179">
    <property type="component" value="Unassembled WGS sequence"/>
</dbReference>
<accession>A0A8H5F5E3</accession>
<organism evidence="1 2">
    <name type="scientific">Psilocybe cf. subviscida</name>
    <dbReference type="NCBI Taxonomy" id="2480587"/>
    <lineage>
        <taxon>Eukaryota</taxon>
        <taxon>Fungi</taxon>
        <taxon>Dikarya</taxon>
        <taxon>Basidiomycota</taxon>
        <taxon>Agaricomycotina</taxon>
        <taxon>Agaricomycetes</taxon>
        <taxon>Agaricomycetidae</taxon>
        <taxon>Agaricales</taxon>
        <taxon>Agaricineae</taxon>
        <taxon>Strophariaceae</taxon>
        <taxon>Psilocybe</taxon>
    </lineage>
</organism>
<comment type="caution">
    <text evidence="1">The sequence shown here is derived from an EMBL/GenBank/DDBJ whole genome shotgun (WGS) entry which is preliminary data.</text>
</comment>
<dbReference type="AlphaFoldDB" id="A0A8H5F5E3"/>
<gene>
    <name evidence="1" type="ORF">D9619_011151</name>
</gene>
<reference evidence="1 2" key="1">
    <citation type="journal article" date="2020" name="ISME J.">
        <title>Uncovering the hidden diversity of litter-decomposition mechanisms in mushroom-forming fungi.</title>
        <authorList>
            <person name="Floudas D."/>
            <person name="Bentzer J."/>
            <person name="Ahren D."/>
            <person name="Johansson T."/>
            <person name="Persson P."/>
            <person name="Tunlid A."/>
        </authorList>
    </citation>
    <scope>NUCLEOTIDE SEQUENCE [LARGE SCALE GENOMIC DNA]</scope>
    <source>
        <strain evidence="1 2">CBS 101986</strain>
    </source>
</reference>
<proteinExistence type="predicted"/>